<protein>
    <recommendedName>
        <fullName evidence="1">YjiS-like domain-containing protein</fullName>
    </recommendedName>
</protein>
<proteinExistence type="predicted"/>
<dbReference type="EMBL" id="FBVY01000049">
    <property type="protein sequence ID" value="CUX03995.1"/>
    <property type="molecule type" value="Genomic_DNA"/>
</dbReference>
<evidence type="ECO:0000259" key="1">
    <source>
        <dbReference type="Pfam" id="PF06568"/>
    </source>
</evidence>
<feature type="domain" description="YjiS-like" evidence="1">
    <location>
        <begin position="111"/>
        <end position="144"/>
    </location>
</feature>
<accession>A0A9W5B825</accession>
<dbReference type="Proteomes" id="UP000191933">
    <property type="component" value="Unassembled WGS sequence"/>
</dbReference>
<dbReference type="AlphaFoldDB" id="A0A9W5B825"/>
<dbReference type="Pfam" id="PF06568">
    <property type="entry name" value="YjiS-like"/>
    <property type="match status" value="1"/>
</dbReference>
<dbReference type="InterPro" id="IPR009506">
    <property type="entry name" value="YjiS-like"/>
</dbReference>
<gene>
    <name evidence="2" type="ORF">AGR2A_pc0105</name>
</gene>
<keyword evidence="3" id="KW-1185">Reference proteome</keyword>
<sequence length="153" mass="17900">MPASVSLGACFGPSNNGVPRSSSKCWIWRLTALWVTFSSSAASFIRPKRPAASKARRALSEGNRRICSYSSHSYFEEIDYLQGFRALQTYMYWRKLRVLDMNGLLTWSIKVLARWADRSRQRRYLADLEHYQLTDIGISSEQRRCECAKWFWR</sequence>
<reference evidence="2 3" key="1">
    <citation type="submission" date="2016-01" db="EMBL/GenBank/DDBJ databases">
        <authorList>
            <person name="Regsiter A."/>
            <person name="william w."/>
        </authorList>
    </citation>
    <scope>NUCLEOTIDE SEQUENCE [LARGE SCALE GENOMIC DNA]</scope>
    <source>
        <strain evidence="2 3">CFBP 5494</strain>
    </source>
</reference>
<evidence type="ECO:0000313" key="2">
    <source>
        <dbReference type="EMBL" id="CUX03995.1"/>
    </source>
</evidence>
<organism evidence="2 3">
    <name type="scientific">Agrobacterium genomosp. 2 str. CFBP 5494</name>
    <dbReference type="NCBI Taxonomy" id="1183436"/>
    <lineage>
        <taxon>Bacteria</taxon>
        <taxon>Pseudomonadati</taxon>
        <taxon>Pseudomonadota</taxon>
        <taxon>Alphaproteobacteria</taxon>
        <taxon>Hyphomicrobiales</taxon>
        <taxon>Rhizobiaceae</taxon>
        <taxon>Rhizobium/Agrobacterium group</taxon>
        <taxon>Agrobacterium</taxon>
        <taxon>Agrobacterium tumefaciens complex</taxon>
    </lineage>
</organism>
<evidence type="ECO:0000313" key="3">
    <source>
        <dbReference type="Proteomes" id="UP000191933"/>
    </source>
</evidence>
<name>A0A9W5B825_9HYPH</name>
<comment type="caution">
    <text evidence="2">The sequence shown here is derived from an EMBL/GenBank/DDBJ whole genome shotgun (WGS) entry which is preliminary data.</text>
</comment>